<sequence length="105" mass="11989">MLTMVTYSYSHSHIHSLTHTCTISYYILFSLFNLIWLQELALAPPQLCVPSFVCASIRARRPTFKGPLSPGSPPDGLSHRRRSWRQRPSGWQVAATFGLRQCQQQ</sequence>
<feature type="region of interest" description="Disordered" evidence="1">
    <location>
        <begin position="62"/>
        <end position="89"/>
    </location>
</feature>
<evidence type="ECO:0000256" key="1">
    <source>
        <dbReference type="SAM" id="MobiDB-lite"/>
    </source>
</evidence>
<dbReference type="EMBL" id="HBUE01282616">
    <property type="protein sequence ID" value="CAG6569867.1"/>
    <property type="molecule type" value="Transcribed_RNA"/>
</dbReference>
<protein>
    <submittedName>
        <fullName evidence="2">(northern house mosquito) hypothetical protein</fullName>
    </submittedName>
</protein>
<dbReference type="EMBL" id="HBUE01054153">
    <property type="protein sequence ID" value="CAG6465760.1"/>
    <property type="molecule type" value="Transcribed_RNA"/>
</dbReference>
<dbReference type="EMBL" id="HBUE01177093">
    <property type="protein sequence ID" value="CAG6518334.1"/>
    <property type="molecule type" value="Transcribed_RNA"/>
</dbReference>
<dbReference type="EMBL" id="HBUE01054152">
    <property type="protein sequence ID" value="CAG6465759.1"/>
    <property type="molecule type" value="Transcribed_RNA"/>
</dbReference>
<accession>A0A8D8JJ39</accession>
<dbReference type="EMBL" id="HBUE01282615">
    <property type="protein sequence ID" value="CAG6569866.1"/>
    <property type="molecule type" value="Transcribed_RNA"/>
</dbReference>
<name>A0A8D8JJ39_CULPI</name>
<evidence type="ECO:0000313" key="2">
    <source>
        <dbReference type="EMBL" id="CAG6569866.1"/>
    </source>
</evidence>
<dbReference type="EMBL" id="HBUE01177094">
    <property type="protein sequence ID" value="CAG6518335.1"/>
    <property type="molecule type" value="Transcribed_RNA"/>
</dbReference>
<organism evidence="2">
    <name type="scientific">Culex pipiens</name>
    <name type="common">House mosquito</name>
    <dbReference type="NCBI Taxonomy" id="7175"/>
    <lineage>
        <taxon>Eukaryota</taxon>
        <taxon>Metazoa</taxon>
        <taxon>Ecdysozoa</taxon>
        <taxon>Arthropoda</taxon>
        <taxon>Hexapoda</taxon>
        <taxon>Insecta</taxon>
        <taxon>Pterygota</taxon>
        <taxon>Neoptera</taxon>
        <taxon>Endopterygota</taxon>
        <taxon>Diptera</taxon>
        <taxon>Nematocera</taxon>
        <taxon>Culicoidea</taxon>
        <taxon>Culicidae</taxon>
        <taxon>Culicinae</taxon>
        <taxon>Culicini</taxon>
        <taxon>Culex</taxon>
        <taxon>Culex</taxon>
    </lineage>
</organism>
<proteinExistence type="predicted"/>
<reference evidence="2" key="1">
    <citation type="submission" date="2021-05" db="EMBL/GenBank/DDBJ databases">
        <authorList>
            <person name="Alioto T."/>
            <person name="Alioto T."/>
            <person name="Gomez Garrido J."/>
        </authorList>
    </citation>
    <scope>NUCLEOTIDE SEQUENCE</scope>
</reference>
<dbReference type="AlphaFoldDB" id="A0A8D8JJ39"/>